<keyword evidence="3 7" id="KW-0812">Transmembrane</keyword>
<dbReference type="PANTHER" id="PTHR42682:SF4">
    <property type="entry name" value="NADH-UBIQUINONE_PLASTOQUINONE"/>
    <property type="match status" value="1"/>
</dbReference>
<dbReference type="GO" id="GO:0016491">
    <property type="term" value="F:oxidoreductase activity"/>
    <property type="evidence" value="ECO:0007669"/>
    <property type="project" value="UniProtKB-KW"/>
</dbReference>
<organism evidence="10 11">
    <name type="scientific">Candidatus Onthenecus intestinigallinarum</name>
    <dbReference type="NCBI Taxonomy" id="2840875"/>
    <lineage>
        <taxon>Bacteria</taxon>
        <taxon>Bacillati</taxon>
        <taxon>Bacillota</taxon>
        <taxon>Clostridia</taxon>
        <taxon>Eubacteriales</taxon>
        <taxon>Candidatus Onthenecus</taxon>
    </lineage>
</organism>
<reference evidence="10" key="1">
    <citation type="submission" date="2020-10" db="EMBL/GenBank/DDBJ databases">
        <authorList>
            <person name="Gilroy R."/>
        </authorList>
    </citation>
    <scope>NUCLEOTIDE SEQUENCE</scope>
    <source>
        <strain evidence="10">ChiSxjej2B14-6234</strain>
    </source>
</reference>
<name>A0A9D1CPU8_9FIRM</name>
<feature type="transmembrane region" description="Helical" evidence="8">
    <location>
        <begin position="261"/>
        <end position="283"/>
    </location>
</feature>
<dbReference type="PANTHER" id="PTHR42682">
    <property type="entry name" value="HYDROGENASE-4 COMPONENT F"/>
    <property type="match status" value="1"/>
</dbReference>
<sequence length="678" mass="73410">MAGAVASYLCGRRDKRLRDMLCCALTAVEFALSAALLLAVVRGGERAFALEGFCAMGLTLRADGLRALYTAIASFMFLMTTLFSPEYFRHYHNRNRYYLFTLLTLGATVGVFLSDDLFTTFVFFEVMSLASYPWVAHDERAESLRAAETYLYIAVIGGLVTLMGLFLLYAQLGTLSFAGMRAAAAAMESPAALYLPGALTLFGFGVKAGMFPAHVWLPKAHAVAPAPASALLSGILTKTGVFGILVVSSNLFLHDANFGDVILFFGCVTMVLGAVLALFSTNLKRTLACSSMSQIGFILVGVGLQGLLGAHNALAVQGTALHMVNHSLIKLTLFLCAGVVYMNAHKLNLNEIRGFGRGKPLLHFAFLMGALSIAGVPLFGGYISKSLLHEGIVEYIALLGEAGQPAGLYRFVEILFLTSGGMTLAYMTKLYIALFWEKNATCQAEYDALNGRYMNRLSAFALVGAAVLPPLLGVLSNVFMTRIASVMQGFMYGQSPEHAVAYFSAANLTGAAQSLCIGAVLYALIRWLLMQREGGVRVYADRWPAKLDLEEGFYRPLLLRWLPNPLVIALTRALDELTDSIVIALRHTLLGQTKKHGPVPVGTHLTYALGTVLNAIVALLNHTFYHRRPIKTDFTVALAAGLDELRSSGRLISGSMSFGLLLLCIGMYLTFAYLMTLS</sequence>
<dbReference type="InterPro" id="IPR003918">
    <property type="entry name" value="NADH_UbQ_OxRdtase"/>
</dbReference>
<keyword evidence="5" id="KW-0560">Oxidoreductase</keyword>
<feature type="transmembrane region" description="Helical" evidence="8">
    <location>
        <begin position="414"/>
        <end position="436"/>
    </location>
</feature>
<dbReference type="EMBL" id="DVFJ01000009">
    <property type="protein sequence ID" value="HIQ71211.1"/>
    <property type="molecule type" value="Genomic_DNA"/>
</dbReference>
<evidence type="ECO:0000256" key="4">
    <source>
        <dbReference type="ARBA" id="ARBA00022989"/>
    </source>
</evidence>
<feature type="transmembrane region" description="Helical" evidence="8">
    <location>
        <begin position="500"/>
        <end position="525"/>
    </location>
</feature>
<evidence type="ECO:0000313" key="10">
    <source>
        <dbReference type="EMBL" id="HIQ71211.1"/>
    </source>
</evidence>
<gene>
    <name evidence="10" type="ORF">IAB73_03250</name>
</gene>
<evidence type="ECO:0000256" key="7">
    <source>
        <dbReference type="RuleBase" id="RU000320"/>
    </source>
</evidence>
<evidence type="ECO:0000256" key="6">
    <source>
        <dbReference type="ARBA" id="ARBA00023136"/>
    </source>
</evidence>
<feature type="transmembrane region" description="Helical" evidence="8">
    <location>
        <begin position="97"/>
        <end position="114"/>
    </location>
</feature>
<evidence type="ECO:0000259" key="9">
    <source>
        <dbReference type="Pfam" id="PF00361"/>
    </source>
</evidence>
<keyword evidence="4 8" id="KW-1133">Transmembrane helix</keyword>
<feature type="transmembrane region" description="Helical" evidence="8">
    <location>
        <begin position="67"/>
        <end position="85"/>
    </location>
</feature>
<feature type="transmembrane region" description="Helical" evidence="8">
    <location>
        <begin position="656"/>
        <end position="675"/>
    </location>
</feature>
<dbReference type="PRINTS" id="PR01437">
    <property type="entry name" value="NUOXDRDTASE4"/>
</dbReference>
<keyword evidence="2" id="KW-1003">Cell membrane</keyword>
<feature type="transmembrane region" description="Helical" evidence="8">
    <location>
        <begin position="192"/>
        <end position="217"/>
    </location>
</feature>
<dbReference type="Proteomes" id="UP000886887">
    <property type="component" value="Unassembled WGS sequence"/>
</dbReference>
<dbReference type="InterPro" id="IPR052175">
    <property type="entry name" value="ComplexI-like_HydComp"/>
</dbReference>
<proteinExistence type="predicted"/>
<evidence type="ECO:0000256" key="5">
    <source>
        <dbReference type="ARBA" id="ARBA00023002"/>
    </source>
</evidence>
<feature type="transmembrane region" description="Helical" evidence="8">
    <location>
        <begin position="457"/>
        <end position="480"/>
    </location>
</feature>
<feature type="transmembrane region" description="Helical" evidence="8">
    <location>
        <begin position="320"/>
        <end position="341"/>
    </location>
</feature>
<dbReference type="GO" id="GO:0008137">
    <property type="term" value="F:NADH dehydrogenase (ubiquinone) activity"/>
    <property type="evidence" value="ECO:0007669"/>
    <property type="project" value="InterPro"/>
</dbReference>
<feature type="transmembrane region" description="Helical" evidence="8">
    <location>
        <begin position="229"/>
        <end position="249"/>
    </location>
</feature>
<accession>A0A9D1CPU8</accession>
<feature type="transmembrane region" description="Helical" evidence="8">
    <location>
        <begin position="361"/>
        <end position="383"/>
    </location>
</feature>
<dbReference type="GO" id="GO:0042773">
    <property type="term" value="P:ATP synthesis coupled electron transport"/>
    <property type="evidence" value="ECO:0007669"/>
    <property type="project" value="InterPro"/>
</dbReference>
<evidence type="ECO:0000313" key="11">
    <source>
        <dbReference type="Proteomes" id="UP000886887"/>
    </source>
</evidence>
<feature type="domain" description="NADH:quinone oxidoreductase/Mrp antiporter transmembrane" evidence="9">
    <location>
        <begin position="114"/>
        <end position="394"/>
    </location>
</feature>
<dbReference type="InterPro" id="IPR001750">
    <property type="entry name" value="ND/Mrp_TM"/>
</dbReference>
<evidence type="ECO:0000256" key="1">
    <source>
        <dbReference type="ARBA" id="ARBA00004651"/>
    </source>
</evidence>
<feature type="transmembrane region" description="Helical" evidence="8">
    <location>
        <begin position="295"/>
        <end position="314"/>
    </location>
</feature>
<keyword evidence="6 8" id="KW-0472">Membrane</keyword>
<dbReference type="GO" id="GO:0005886">
    <property type="term" value="C:plasma membrane"/>
    <property type="evidence" value="ECO:0007669"/>
    <property type="project" value="UniProtKB-SubCell"/>
</dbReference>
<dbReference type="AlphaFoldDB" id="A0A9D1CPU8"/>
<reference evidence="10" key="2">
    <citation type="journal article" date="2021" name="PeerJ">
        <title>Extensive microbial diversity within the chicken gut microbiome revealed by metagenomics and culture.</title>
        <authorList>
            <person name="Gilroy R."/>
            <person name="Ravi A."/>
            <person name="Getino M."/>
            <person name="Pursley I."/>
            <person name="Horton D.L."/>
            <person name="Alikhan N.F."/>
            <person name="Baker D."/>
            <person name="Gharbi K."/>
            <person name="Hall N."/>
            <person name="Watson M."/>
            <person name="Adriaenssens E.M."/>
            <person name="Foster-Nyarko E."/>
            <person name="Jarju S."/>
            <person name="Secka A."/>
            <person name="Antonio M."/>
            <person name="Oren A."/>
            <person name="Chaudhuri R.R."/>
            <person name="La Ragione R."/>
            <person name="Hildebrand F."/>
            <person name="Pallen M.J."/>
        </authorList>
    </citation>
    <scope>NUCLEOTIDE SEQUENCE</scope>
    <source>
        <strain evidence="10">ChiSxjej2B14-6234</strain>
    </source>
</reference>
<evidence type="ECO:0000256" key="2">
    <source>
        <dbReference type="ARBA" id="ARBA00022475"/>
    </source>
</evidence>
<comment type="subcellular location">
    <subcellularLocation>
        <location evidence="1">Cell membrane</location>
        <topology evidence="1">Multi-pass membrane protein</topology>
    </subcellularLocation>
    <subcellularLocation>
        <location evidence="7">Membrane</location>
        <topology evidence="7">Multi-pass membrane protein</topology>
    </subcellularLocation>
</comment>
<feature type="transmembrane region" description="Helical" evidence="8">
    <location>
        <begin position="120"/>
        <end position="137"/>
    </location>
</feature>
<feature type="transmembrane region" description="Helical" evidence="8">
    <location>
        <begin position="21"/>
        <end position="41"/>
    </location>
</feature>
<evidence type="ECO:0000256" key="3">
    <source>
        <dbReference type="ARBA" id="ARBA00022692"/>
    </source>
</evidence>
<feature type="transmembrane region" description="Helical" evidence="8">
    <location>
        <begin position="149"/>
        <end position="172"/>
    </location>
</feature>
<dbReference type="Pfam" id="PF00361">
    <property type="entry name" value="Proton_antipo_M"/>
    <property type="match status" value="1"/>
</dbReference>
<protein>
    <submittedName>
        <fullName evidence="10">Sodium:proton antiporter</fullName>
    </submittedName>
</protein>
<comment type="caution">
    <text evidence="10">The sequence shown here is derived from an EMBL/GenBank/DDBJ whole genome shotgun (WGS) entry which is preliminary data.</text>
</comment>
<evidence type="ECO:0000256" key="8">
    <source>
        <dbReference type="SAM" id="Phobius"/>
    </source>
</evidence>